<reference evidence="2 3" key="1">
    <citation type="submission" date="2021-10" db="EMBL/GenBank/DDBJ databases">
        <title>Draft genome of Aestuariibacter halophilus JC2043.</title>
        <authorList>
            <person name="Emsley S.A."/>
            <person name="Pfannmuller K.M."/>
            <person name="Ushijima B."/>
            <person name="Saw J.H."/>
            <person name="Videau P."/>
        </authorList>
    </citation>
    <scope>NUCLEOTIDE SEQUENCE [LARGE SCALE GENOMIC DNA]</scope>
    <source>
        <strain evidence="2 3">JC2043</strain>
    </source>
</reference>
<dbReference type="PANTHER" id="PTHR36920:SF1">
    <property type="entry name" value="OUTER MEMBRANE PROTEIN W"/>
    <property type="match status" value="1"/>
</dbReference>
<name>A0ABS8G950_9ALTE</name>
<feature type="chain" id="PRO_5045605252" evidence="1">
    <location>
        <begin position="24"/>
        <end position="218"/>
    </location>
</feature>
<dbReference type="PANTHER" id="PTHR36920">
    <property type="match status" value="1"/>
</dbReference>
<evidence type="ECO:0000313" key="2">
    <source>
        <dbReference type="EMBL" id="MCC2617092.1"/>
    </source>
</evidence>
<gene>
    <name evidence="2" type="ORF">LJ739_12640</name>
</gene>
<keyword evidence="1" id="KW-0732">Signal</keyword>
<dbReference type="Gene3D" id="2.40.160.20">
    <property type="match status" value="1"/>
</dbReference>
<sequence length="218" mass="23524">MKTRTFTRTLTALALVAALPLQAYETGDWLVRGGVTTVAPDADSSNVFVGGADLGIGVDVDNNTQLGLNLVYFYTPQLAIEVLAATPFSHDITLNTVGALGSTKHLPPTVSANYYFNDTSAPFQPYVGVGVNYTVFFDEEFTDANAAAGFDDLSLDDSFGLSFQLGMDYVIDDKWHVNASARWIDIDTDATFTLNGTAGKVDVDIDPMVYTLSVGYRF</sequence>
<protein>
    <submittedName>
        <fullName evidence="2">Outer membrane beta-barrel protein</fullName>
    </submittedName>
</protein>
<keyword evidence="3" id="KW-1185">Reference proteome</keyword>
<dbReference type="RefSeq" id="WP_229161006.1">
    <property type="nucleotide sequence ID" value="NZ_JAJEWP010000003.1"/>
</dbReference>
<dbReference type="Pfam" id="PF03922">
    <property type="entry name" value="OmpW"/>
    <property type="match status" value="1"/>
</dbReference>
<dbReference type="InterPro" id="IPR005618">
    <property type="entry name" value="OMPW"/>
</dbReference>
<feature type="signal peptide" evidence="1">
    <location>
        <begin position="1"/>
        <end position="23"/>
    </location>
</feature>
<dbReference type="SUPFAM" id="SSF56925">
    <property type="entry name" value="OMPA-like"/>
    <property type="match status" value="1"/>
</dbReference>
<evidence type="ECO:0000313" key="3">
    <source>
        <dbReference type="Proteomes" id="UP001520878"/>
    </source>
</evidence>
<dbReference type="InterPro" id="IPR011250">
    <property type="entry name" value="OMP/PagP_B-barrel"/>
</dbReference>
<proteinExistence type="predicted"/>
<organism evidence="2 3">
    <name type="scientific">Fluctibacter halophilus</name>
    <dbReference type="NCBI Taxonomy" id="226011"/>
    <lineage>
        <taxon>Bacteria</taxon>
        <taxon>Pseudomonadati</taxon>
        <taxon>Pseudomonadota</taxon>
        <taxon>Gammaproteobacteria</taxon>
        <taxon>Alteromonadales</taxon>
        <taxon>Alteromonadaceae</taxon>
        <taxon>Fluctibacter</taxon>
    </lineage>
</organism>
<evidence type="ECO:0000256" key="1">
    <source>
        <dbReference type="SAM" id="SignalP"/>
    </source>
</evidence>
<accession>A0ABS8G950</accession>
<dbReference type="EMBL" id="JAJEWP010000003">
    <property type="protein sequence ID" value="MCC2617092.1"/>
    <property type="molecule type" value="Genomic_DNA"/>
</dbReference>
<comment type="caution">
    <text evidence="2">The sequence shown here is derived from an EMBL/GenBank/DDBJ whole genome shotgun (WGS) entry which is preliminary data.</text>
</comment>
<dbReference type="Proteomes" id="UP001520878">
    <property type="component" value="Unassembled WGS sequence"/>
</dbReference>